<evidence type="ECO:0000256" key="1">
    <source>
        <dbReference type="SAM" id="MobiDB-lite"/>
    </source>
</evidence>
<dbReference type="WBParaSite" id="Hba_21283">
    <property type="protein sequence ID" value="Hba_21283"/>
    <property type="gene ID" value="Hba_21283"/>
</dbReference>
<protein>
    <submittedName>
        <fullName evidence="3">Arginine/serine-rich coiled-coil protein 2</fullName>
    </submittedName>
</protein>
<name>A0A1I7XUX2_HETBA</name>
<reference evidence="3" key="1">
    <citation type="submission" date="2016-11" db="UniProtKB">
        <authorList>
            <consortium name="WormBaseParasite"/>
        </authorList>
    </citation>
    <scope>IDENTIFICATION</scope>
</reference>
<evidence type="ECO:0000313" key="3">
    <source>
        <dbReference type="WBParaSite" id="Hba_21283"/>
    </source>
</evidence>
<feature type="compositionally biased region" description="Basic and acidic residues" evidence="1">
    <location>
        <begin position="34"/>
        <end position="66"/>
    </location>
</feature>
<keyword evidence="2" id="KW-1185">Reference proteome</keyword>
<feature type="region of interest" description="Disordered" evidence="1">
    <location>
        <begin position="153"/>
        <end position="212"/>
    </location>
</feature>
<feature type="compositionally biased region" description="Basic and acidic residues" evidence="1">
    <location>
        <begin position="194"/>
        <end position="211"/>
    </location>
</feature>
<accession>A0A1I7XUX2</accession>
<evidence type="ECO:0000313" key="2">
    <source>
        <dbReference type="Proteomes" id="UP000095283"/>
    </source>
</evidence>
<organism evidence="2 3">
    <name type="scientific">Heterorhabditis bacteriophora</name>
    <name type="common">Entomopathogenic nematode worm</name>
    <dbReference type="NCBI Taxonomy" id="37862"/>
    <lineage>
        <taxon>Eukaryota</taxon>
        <taxon>Metazoa</taxon>
        <taxon>Ecdysozoa</taxon>
        <taxon>Nematoda</taxon>
        <taxon>Chromadorea</taxon>
        <taxon>Rhabditida</taxon>
        <taxon>Rhabditina</taxon>
        <taxon>Rhabditomorpha</taxon>
        <taxon>Strongyloidea</taxon>
        <taxon>Heterorhabditidae</taxon>
        <taxon>Heterorhabditis</taxon>
    </lineage>
</organism>
<dbReference type="AlphaFoldDB" id="A0A1I7XUX2"/>
<feature type="region of interest" description="Disordered" evidence="1">
    <location>
        <begin position="1"/>
        <end position="72"/>
    </location>
</feature>
<feature type="compositionally biased region" description="Basic and acidic residues" evidence="1">
    <location>
        <begin position="169"/>
        <end position="187"/>
    </location>
</feature>
<dbReference type="Proteomes" id="UP000095283">
    <property type="component" value="Unplaced"/>
</dbReference>
<sequence>MTQMGRRSRSPSSRSSRRRSRSGSRSPRGNRSRRRDEKDRSRDRDKEKKRDRSRDRDDRKSSRSEKSSSNTKKRNVELEMVLYLLEVNLVGYLWIRTNSERKLVCLYCFISLQKAIYSLCYILEDLSLNEQASRAREIDRIEEGGFQPAQFKSSAGGAGGRVYGHKQTKKETKADKVDQSEKDHDKAIFGPTWRNKEQAEKETAGKQDHGDIPLPVPISREPAPLIHPNVSSGVFYVLCAEIRQVHLFQFLTDINVRKQKWLEAWREQRSALGIV</sequence>
<feature type="compositionally biased region" description="Basic residues" evidence="1">
    <location>
        <begin position="15"/>
        <end position="33"/>
    </location>
</feature>
<proteinExistence type="predicted"/>